<name>A0ABQ1C591_9MYCO</name>
<accession>A0ABQ1C591</accession>
<proteinExistence type="predicted"/>
<dbReference type="EMBL" id="BLKX01000001">
    <property type="protein sequence ID" value="GFG79128.1"/>
    <property type="molecule type" value="Genomic_DNA"/>
</dbReference>
<evidence type="ECO:0000259" key="2">
    <source>
        <dbReference type="Pfam" id="PF15648"/>
    </source>
</evidence>
<feature type="compositionally biased region" description="Basic and acidic residues" evidence="1">
    <location>
        <begin position="461"/>
        <end position="473"/>
    </location>
</feature>
<sequence length="766" mass="80623">MPTKSQILGANPHTVLDLIDGWKTTVAALERHAETYLGYVQRPGGSTWEGRTAEAAQARARQDYVAVSRVRDAVDTAARQISNTINSTLMPPLANAKQIIENADASPGVHVNEDLSISYTPPQGTSKETADANTKTVAAAEAELKSESAKWWAAELDVAQQIRDAESTVVKDLNFGATLYDPHRAMPTSPKVRQPPGAQQAVFPPAPTQTPSGLRDLLGAGEGEPAGGPPGLQEMLFPGTGTHAPGKNDGAHQPGSLTEMLNQLSQPGPAPAGPLVPIPPADVEAFKAMARDLLRRDGVPPEQIEQRLNTFVTRAQEGYGLMGNRVPQAEGRGPGPGFGDGFADTWFGFEDMVHNLTGQGGPGAPGVLESWAGLAEGAAEAIVKPPIAGIVEDALNSPNPAYFLGGKTAEAAITAPSMMFGPEALAARGGLVEAEGAGGFGATGGLHLPHETPPIANGPHLPHEIPPAREHGPAELVPHSVGHTTTPTGEMSGHPPQFVGAHPPAPADTALSRHASPAPAEVPAPAGGGYQAPGHLPDGGGGHEHGGAADHHVTPPDHPHTPVPDHHPSPPEGPSGHSGHPGTGVYQPPEPATFDPGIADHYQYNSGDPHFPGEYPPRVPEPTFTRGDTEPGWAHINRGPDREWMPYQGQISGTERPPSGYLPEYVEINPETGSPVDYDGHTYRGAQEVFLEAKDGFRGMAFQPGNSYWLSRAEGAFGQAQRQLDALPEGAILEWHVSDPYGAAALRQLFERRRLFDVTVIYTPKL</sequence>
<evidence type="ECO:0000313" key="3">
    <source>
        <dbReference type="EMBL" id="GFG79128.1"/>
    </source>
</evidence>
<evidence type="ECO:0000256" key="1">
    <source>
        <dbReference type="SAM" id="MobiDB-lite"/>
    </source>
</evidence>
<feature type="region of interest" description="Disordered" evidence="1">
    <location>
        <begin position="188"/>
        <end position="212"/>
    </location>
</feature>
<dbReference type="Proteomes" id="UP000465240">
    <property type="component" value="Unassembled WGS sequence"/>
</dbReference>
<reference evidence="3 4" key="1">
    <citation type="journal article" date="2019" name="Emerg. Microbes Infect.">
        <title>Comprehensive subspecies identification of 175 nontuberculous mycobacteria species based on 7547 genomic profiles.</title>
        <authorList>
            <person name="Matsumoto Y."/>
            <person name="Kinjo T."/>
            <person name="Motooka D."/>
            <person name="Nabeya D."/>
            <person name="Jung N."/>
            <person name="Uechi K."/>
            <person name="Horii T."/>
            <person name="Iida T."/>
            <person name="Fujita J."/>
            <person name="Nakamura S."/>
        </authorList>
    </citation>
    <scope>NUCLEOTIDE SEQUENCE [LARGE SCALE GENOMIC DNA]</scope>
    <source>
        <strain evidence="3 4">JCM 18565</strain>
    </source>
</reference>
<feature type="domain" description="Tox-REase-5" evidence="2">
    <location>
        <begin position="644"/>
        <end position="739"/>
    </location>
</feature>
<feature type="compositionally biased region" description="Basic and acidic residues" evidence="1">
    <location>
        <begin position="541"/>
        <end position="569"/>
    </location>
</feature>
<dbReference type="InterPro" id="IPR028904">
    <property type="entry name" value="Tox-REase-5_dom"/>
</dbReference>
<dbReference type="Pfam" id="PF15648">
    <property type="entry name" value="Tox-REase-5"/>
    <property type="match status" value="1"/>
</dbReference>
<keyword evidence="4" id="KW-1185">Reference proteome</keyword>
<evidence type="ECO:0000313" key="4">
    <source>
        <dbReference type="Proteomes" id="UP000465240"/>
    </source>
</evidence>
<comment type="caution">
    <text evidence="3">The sequence shown here is derived from an EMBL/GenBank/DDBJ whole genome shotgun (WGS) entry which is preliminary data.</text>
</comment>
<feature type="compositionally biased region" description="Low complexity" evidence="1">
    <location>
        <begin position="574"/>
        <end position="585"/>
    </location>
</feature>
<feature type="region of interest" description="Disordered" evidence="1">
    <location>
        <begin position="455"/>
        <end position="642"/>
    </location>
</feature>
<dbReference type="RefSeq" id="WP_120792759.1">
    <property type="nucleotide sequence ID" value="NZ_BLKX01000001.1"/>
</dbReference>
<protein>
    <recommendedName>
        <fullName evidence="2">Tox-REase-5 domain-containing protein</fullName>
    </recommendedName>
</protein>
<organism evidence="3 4">
    <name type="scientific">Mycobacterium paragordonae</name>
    <dbReference type="NCBI Taxonomy" id="1389713"/>
    <lineage>
        <taxon>Bacteria</taxon>
        <taxon>Bacillati</taxon>
        <taxon>Actinomycetota</taxon>
        <taxon>Actinomycetes</taxon>
        <taxon>Mycobacteriales</taxon>
        <taxon>Mycobacteriaceae</taxon>
        <taxon>Mycobacterium</taxon>
    </lineage>
</organism>
<gene>
    <name evidence="3" type="ORF">MPRG_24040</name>
</gene>